<comment type="subcellular location">
    <subcellularLocation>
        <location evidence="1">Cell membrane</location>
        <topology evidence="1">Multi-pass membrane protein</topology>
    </subcellularLocation>
</comment>
<keyword evidence="5 7" id="KW-1133">Transmembrane helix</keyword>
<feature type="transmembrane region" description="Helical" evidence="7">
    <location>
        <begin position="65"/>
        <end position="91"/>
    </location>
</feature>
<evidence type="ECO:0000256" key="5">
    <source>
        <dbReference type="ARBA" id="ARBA00022989"/>
    </source>
</evidence>
<organism evidence="8">
    <name type="scientific">hydrothermal vent metagenome</name>
    <dbReference type="NCBI Taxonomy" id="652676"/>
    <lineage>
        <taxon>unclassified sequences</taxon>
        <taxon>metagenomes</taxon>
        <taxon>ecological metagenomes</taxon>
    </lineage>
</organism>
<feature type="transmembrane region" description="Helical" evidence="7">
    <location>
        <begin position="246"/>
        <end position="266"/>
    </location>
</feature>
<protein>
    <submittedName>
        <fullName evidence="8">ABC transporter, permease protein</fullName>
    </submittedName>
</protein>
<dbReference type="SUPFAM" id="SSF161098">
    <property type="entry name" value="MetI-like"/>
    <property type="match status" value="2"/>
</dbReference>
<dbReference type="EMBL" id="UOFG01000100">
    <property type="protein sequence ID" value="VAW59878.1"/>
    <property type="molecule type" value="Genomic_DNA"/>
</dbReference>
<feature type="transmembrane region" description="Helical" evidence="7">
    <location>
        <begin position="221"/>
        <end position="239"/>
    </location>
</feature>
<keyword evidence="6 7" id="KW-0472">Membrane</keyword>
<dbReference type="PANTHER" id="PTHR30043">
    <property type="entry name" value="PHOSPHONATES TRANSPORT SYSTEM PERMEASE PROTEIN"/>
    <property type="match status" value="1"/>
</dbReference>
<evidence type="ECO:0000256" key="6">
    <source>
        <dbReference type="ARBA" id="ARBA00023136"/>
    </source>
</evidence>
<dbReference type="Gene3D" id="1.10.3720.10">
    <property type="entry name" value="MetI-like"/>
    <property type="match status" value="2"/>
</dbReference>
<feature type="transmembrane region" description="Helical" evidence="7">
    <location>
        <begin position="304"/>
        <end position="334"/>
    </location>
</feature>
<reference evidence="8" key="1">
    <citation type="submission" date="2018-06" db="EMBL/GenBank/DDBJ databases">
        <authorList>
            <person name="Zhirakovskaya E."/>
        </authorList>
    </citation>
    <scope>NUCLEOTIDE SEQUENCE</scope>
</reference>
<sequence>MANNPPPFRHSQRWNLSGLFVLIALACLPFADLTISAYDPMTELERLFSGLLSPSLNRVSHPLNAIFQTLAFALLGVAIGCSSGFLLAFVFRWRIVRVVCALLRSVHELFWALIFLQIFGLHPVTGLLALAIPYAATFAKIYAEIIEESDHSAYNIVRQHTGFISAFFYTRLPDLWPHFASYTRYRMECGLRSSAVLGFVGLPTLGYHLNTAFLEGQYSEVWALLILFYILIASIRYWLRPVLIPVYLVISAFLIANETSISLSNINRFFTHDIIPSPIRNNESLAEVSHWFSELFLNEALPGIFNMLLLTQITLVTTGIMALIFFPLISRWFFRQPGRSAGHVFLVIMRSTPEYILAFMLLILLGPSLLPAIIALTLHNAAIIAHLIGHYSNKLTLRNDRASGLNLYAYEVLPRIYAPFLAFIFYRWEIIMRETAILGILGIATPGFYIDNAISDIRLDKAMVLIAITALLNVAVDAFSRYIRGKLRVSVASV</sequence>
<evidence type="ECO:0000256" key="2">
    <source>
        <dbReference type="ARBA" id="ARBA00022448"/>
    </source>
</evidence>
<dbReference type="GO" id="GO:0005886">
    <property type="term" value="C:plasma membrane"/>
    <property type="evidence" value="ECO:0007669"/>
    <property type="project" value="UniProtKB-SubCell"/>
</dbReference>
<keyword evidence="2" id="KW-0813">Transport</keyword>
<dbReference type="InterPro" id="IPR035906">
    <property type="entry name" value="MetI-like_sf"/>
</dbReference>
<dbReference type="PANTHER" id="PTHR30043:SF1">
    <property type="entry name" value="ABC TRANSPORT SYSTEM PERMEASE PROTEIN P69"/>
    <property type="match status" value="1"/>
</dbReference>
<evidence type="ECO:0000313" key="8">
    <source>
        <dbReference type="EMBL" id="VAW59878.1"/>
    </source>
</evidence>
<name>A0A3B0WUW9_9ZZZZ</name>
<feature type="transmembrane region" description="Helical" evidence="7">
    <location>
        <begin position="408"/>
        <end position="428"/>
    </location>
</feature>
<evidence type="ECO:0000256" key="4">
    <source>
        <dbReference type="ARBA" id="ARBA00022692"/>
    </source>
</evidence>
<keyword evidence="3" id="KW-1003">Cell membrane</keyword>
<evidence type="ECO:0000256" key="3">
    <source>
        <dbReference type="ARBA" id="ARBA00022475"/>
    </source>
</evidence>
<dbReference type="AlphaFoldDB" id="A0A3B0WUW9"/>
<feature type="transmembrane region" description="Helical" evidence="7">
    <location>
        <begin position="462"/>
        <end position="480"/>
    </location>
</feature>
<evidence type="ECO:0000256" key="1">
    <source>
        <dbReference type="ARBA" id="ARBA00004651"/>
    </source>
</evidence>
<evidence type="ECO:0000256" key="7">
    <source>
        <dbReference type="SAM" id="Phobius"/>
    </source>
</evidence>
<feature type="transmembrane region" description="Helical" evidence="7">
    <location>
        <begin position="355"/>
        <end position="388"/>
    </location>
</feature>
<keyword evidence="4 7" id="KW-0812">Transmembrane</keyword>
<proteinExistence type="predicted"/>
<feature type="transmembrane region" description="Helical" evidence="7">
    <location>
        <begin position="435"/>
        <end position="450"/>
    </location>
</feature>
<gene>
    <name evidence="8" type="ORF">MNBD_GAMMA11-1935</name>
</gene>
<accession>A0A3B0WUW9</accession>